<dbReference type="Proteomes" id="UP000008827">
    <property type="component" value="Chromosome 4"/>
</dbReference>
<evidence type="ECO:0000256" key="2">
    <source>
        <dbReference type="SAM" id="MobiDB-lite"/>
    </source>
</evidence>
<sequence length="309" mass="35863">MRDTLCAISEEEYSKDTLAITYKRSSEVKHIKLSLLTRKYELFGMKEGEDIQTMFGCFQTILNELHSLGRHCCWINFACTIVIIIDHIDKILRTLSRKWRPHVTALRAIKNLDTMYLEELAGILKFHEQELAQDEGTKKGKKITKMWKSKNSSKFNSLFKRSFHKKEEIPIVCYECKKSGHFKSECPNLEKSKDKKKKLFKSIKKSLMSTWEELDNSSSNEDTEEEANMCLMAYAPTSEAKPALDAGTDDEDPHPDDTINSDGEEVIFISREDLIKGYNQLVSASARISKAYRKLNKHFQHLERENFTW</sequence>
<dbReference type="Pfam" id="PF14223">
    <property type="entry name" value="Retrotran_gag_2"/>
    <property type="match status" value="1"/>
</dbReference>
<dbReference type="SMART" id="SM00343">
    <property type="entry name" value="ZnF_C2HC"/>
    <property type="match status" value="1"/>
</dbReference>
<dbReference type="GO" id="GO:0008270">
    <property type="term" value="F:zinc ion binding"/>
    <property type="evidence" value="ECO:0007669"/>
    <property type="project" value="UniProtKB-KW"/>
</dbReference>
<dbReference type="Gene3D" id="4.10.60.10">
    <property type="entry name" value="Zinc finger, CCHC-type"/>
    <property type="match status" value="1"/>
</dbReference>
<evidence type="ECO:0000313" key="5">
    <source>
        <dbReference type="EnsemblPlants" id="KRH63028"/>
    </source>
</evidence>
<dbReference type="PaxDb" id="3847-GLYMA04G21170.1"/>
<gene>
    <name evidence="4" type="ORF">GLYMA_04G150100</name>
</gene>
<proteinExistence type="predicted"/>
<accession>A0A0R0KHL4</accession>
<name>A0A0R0KHL4_SOYBN</name>
<feature type="region of interest" description="Disordered" evidence="2">
    <location>
        <begin position="241"/>
        <end position="261"/>
    </location>
</feature>
<keyword evidence="1" id="KW-0863">Zinc-finger</keyword>
<dbReference type="InterPro" id="IPR001878">
    <property type="entry name" value="Znf_CCHC"/>
</dbReference>
<dbReference type="InterPro" id="IPR036875">
    <property type="entry name" value="Znf_CCHC_sf"/>
</dbReference>
<dbReference type="EMBL" id="CM000837">
    <property type="protein sequence ID" value="KRH63028.1"/>
    <property type="molecule type" value="Genomic_DNA"/>
</dbReference>
<evidence type="ECO:0000256" key="1">
    <source>
        <dbReference type="PROSITE-ProRule" id="PRU00047"/>
    </source>
</evidence>
<feature type="domain" description="CCHC-type" evidence="3">
    <location>
        <begin position="173"/>
        <end position="188"/>
    </location>
</feature>
<evidence type="ECO:0000259" key="3">
    <source>
        <dbReference type="PROSITE" id="PS50158"/>
    </source>
</evidence>
<keyword evidence="6" id="KW-1185">Reference proteome</keyword>
<reference evidence="5" key="2">
    <citation type="submission" date="2018-02" db="UniProtKB">
        <authorList>
            <consortium name="EnsemblPlants"/>
        </authorList>
    </citation>
    <scope>IDENTIFICATION</scope>
    <source>
        <strain evidence="5">Williams 82</strain>
    </source>
</reference>
<evidence type="ECO:0000313" key="6">
    <source>
        <dbReference type="Proteomes" id="UP000008827"/>
    </source>
</evidence>
<dbReference type="STRING" id="3847.A0A0R0KHL4"/>
<dbReference type="GO" id="GO:0003676">
    <property type="term" value="F:nucleic acid binding"/>
    <property type="evidence" value="ECO:0007669"/>
    <property type="project" value="InterPro"/>
</dbReference>
<dbReference type="PANTHER" id="PTHR34676:SF27">
    <property type="entry name" value="ASPARTYL-TRNA SYNTHETASE"/>
    <property type="match status" value="1"/>
</dbReference>
<reference evidence="4 5" key="1">
    <citation type="journal article" date="2010" name="Nature">
        <title>Genome sequence of the palaeopolyploid soybean.</title>
        <authorList>
            <person name="Schmutz J."/>
            <person name="Cannon S.B."/>
            <person name="Schlueter J."/>
            <person name="Ma J."/>
            <person name="Mitros T."/>
            <person name="Nelson W."/>
            <person name="Hyten D.L."/>
            <person name="Song Q."/>
            <person name="Thelen J.J."/>
            <person name="Cheng J."/>
            <person name="Xu D."/>
            <person name="Hellsten U."/>
            <person name="May G.D."/>
            <person name="Yu Y."/>
            <person name="Sakurai T."/>
            <person name="Umezawa T."/>
            <person name="Bhattacharyya M.K."/>
            <person name="Sandhu D."/>
            <person name="Valliyodan B."/>
            <person name="Lindquist E."/>
            <person name="Peto M."/>
            <person name="Grant D."/>
            <person name="Shu S."/>
            <person name="Goodstein D."/>
            <person name="Barry K."/>
            <person name="Futrell-Griggs M."/>
            <person name="Abernathy B."/>
            <person name="Du J."/>
            <person name="Tian Z."/>
            <person name="Zhu L."/>
            <person name="Gill N."/>
            <person name="Joshi T."/>
            <person name="Libault M."/>
            <person name="Sethuraman A."/>
            <person name="Zhang X.-C."/>
            <person name="Shinozaki K."/>
            <person name="Nguyen H.T."/>
            <person name="Wing R.A."/>
            <person name="Cregan P."/>
            <person name="Specht J."/>
            <person name="Grimwood J."/>
            <person name="Rokhsar D."/>
            <person name="Stacey G."/>
            <person name="Shoemaker R.C."/>
            <person name="Jackson S.A."/>
        </authorList>
    </citation>
    <scope>NUCLEOTIDE SEQUENCE</scope>
    <source>
        <strain evidence="5">cv. Williams 82</strain>
        <tissue evidence="4">Callus</tissue>
    </source>
</reference>
<keyword evidence="1" id="KW-0479">Metal-binding</keyword>
<protein>
    <recommendedName>
        <fullName evidence="3">CCHC-type domain-containing protein</fullName>
    </recommendedName>
</protein>
<organism evidence="4">
    <name type="scientific">Glycine max</name>
    <name type="common">Soybean</name>
    <name type="synonym">Glycine hispida</name>
    <dbReference type="NCBI Taxonomy" id="3847"/>
    <lineage>
        <taxon>Eukaryota</taxon>
        <taxon>Viridiplantae</taxon>
        <taxon>Streptophyta</taxon>
        <taxon>Embryophyta</taxon>
        <taxon>Tracheophyta</taxon>
        <taxon>Spermatophyta</taxon>
        <taxon>Magnoliopsida</taxon>
        <taxon>eudicotyledons</taxon>
        <taxon>Gunneridae</taxon>
        <taxon>Pentapetalae</taxon>
        <taxon>rosids</taxon>
        <taxon>fabids</taxon>
        <taxon>Fabales</taxon>
        <taxon>Fabaceae</taxon>
        <taxon>Papilionoideae</taxon>
        <taxon>50 kb inversion clade</taxon>
        <taxon>NPAAA clade</taxon>
        <taxon>indigoferoid/millettioid clade</taxon>
        <taxon>Phaseoleae</taxon>
        <taxon>Glycine</taxon>
        <taxon>Glycine subgen. Soja</taxon>
    </lineage>
</organism>
<evidence type="ECO:0000313" key="4">
    <source>
        <dbReference type="EMBL" id="KRH63028.1"/>
    </source>
</evidence>
<reference evidence="4" key="3">
    <citation type="submission" date="2018-07" db="EMBL/GenBank/DDBJ databases">
        <title>WGS assembly of Glycine max.</title>
        <authorList>
            <person name="Schmutz J."/>
            <person name="Cannon S."/>
            <person name="Schlueter J."/>
            <person name="Ma J."/>
            <person name="Mitros T."/>
            <person name="Nelson W."/>
            <person name="Hyten D."/>
            <person name="Song Q."/>
            <person name="Thelen J."/>
            <person name="Cheng J."/>
            <person name="Xu D."/>
            <person name="Hellsten U."/>
            <person name="May G."/>
            <person name="Yu Y."/>
            <person name="Sakurai T."/>
            <person name="Umezawa T."/>
            <person name="Bhattacharyya M."/>
            <person name="Sandhu D."/>
            <person name="Valliyodan B."/>
            <person name="Lindquist E."/>
            <person name="Peto M."/>
            <person name="Grant D."/>
            <person name="Shu S."/>
            <person name="Goodstein D."/>
            <person name="Barry K."/>
            <person name="Futrell-Griggs M."/>
            <person name="Abernathy B."/>
            <person name="Du J."/>
            <person name="Tian Z."/>
            <person name="Zhu L."/>
            <person name="Gill N."/>
            <person name="Joshi T."/>
            <person name="Libault M."/>
            <person name="Sethuraman A."/>
            <person name="Zhang X."/>
            <person name="Shinozaki K."/>
            <person name="Nguyen H."/>
            <person name="Wing R."/>
            <person name="Cregan P."/>
            <person name="Specht J."/>
            <person name="Grimwood J."/>
            <person name="Rokhsar D."/>
            <person name="Stacey G."/>
            <person name="Shoemaker R."/>
            <person name="Jackson S."/>
        </authorList>
    </citation>
    <scope>NUCLEOTIDE SEQUENCE</scope>
    <source>
        <tissue evidence="4">Callus</tissue>
    </source>
</reference>
<dbReference type="InParanoid" id="A0A0R0KHL4"/>
<dbReference type="SUPFAM" id="SSF57756">
    <property type="entry name" value="Retrovirus zinc finger-like domains"/>
    <property type="match status" value="1"/>
</dbReference>
<dbReference type="PROSITE" id="PS50158">
    <property type="entry name" value="ZF_CCHC"/>
    <property type="match status" value="1"/>
</dbReference>
<dbReference type="Pfam" id="PF00098">
    <property type="entry name" value="zf-CCHC"/>
    <property type="match status" value="1"/>
</dbReference>
<dbReference type="EnsemblPlants" id="KRH63028">
    <property type="protein sequence ID" value="KRH63028"/>
    <property type="gene ID" value="GLYMA_04G150100"/>
</dbReference>
<dbReference type="PANTHER" id="PTHR34676">
    <property type="entry name" value="DUF4219 DOMAIN-CONTAINING PROTEIN-RELATED"/>
    <property type="match status" value="1"/>
</dbReference>
<dbReference type="SMR" id="A0A0R0KHL4"/>
<dbReference type="AlphaFoldDB" id="A0A0R0KHL4"/>
<dbReference type="Gramene" id="KRH63028">
    <property type="protein sequence ID" value="KRH63028"/>
    <property type="gene ID" value="GLYMA_04G150100"/>
</dbReference>
<keyword evidence="1" id="KW-0862">Zinc</keyword>